<reference evidence="1" key="1">
    <citation type="submission" date="2014-11" db="EMBL/GenBank/DDBJ databases">
        <authorList>
            <person name="Amaro Gonzalez C."/>
        </authorList>
    </citation>
    <scope>NUCLEOTIDE SEQUENCE</scope>
</reference>
<dbReference type="EMBL" id="GBXM01022369">
    <property type="protein sequence ID" value="JAH86208.1"/>
    <property type="molecule type" value="Transcribed_RNA"/>
</dbReference>
<accession>A0A0E9W9N4</accession>
<sequence length="47" mass="5403">MNGHRHLHISASSYHCEVYFCMSTFVNALYTVHCLSVEKGIESCRKL</sequence>
<name>A0A0E9W9N4_ANGAN</name>
<evidence type="ECO:0000313" key="1">
    <source>
        <dbReference type="EMBL" id="JAH86208.1"/>
    </source>
</evidence>
<protein>
    <submittedName>
        <fullName evidence="1">Uncharacterized protein</fullName>
    </submittedName>
</protein>
<organism evidence="1">
    <name type="scientific">Anguilla anguilla</name>
    <name type="common">European freshwater eel</name>
    <name type="synonym">Muraena anguilla</name>
    <dbReference type="NCBI Taxonomy" id="7936"/>
    <lineage>
        <taxon>Eukaryota</taxon>
        <taxon>Metazoa</taxon>
        <taxon>Chordata</taxon>
        <taxon>Craniata</taxon>
        <taxon>Vertebrata</taxon>
        <taxon>Euteleostomi</taxon>
        <taxon>Actinopterygii</taxon>
        <taxon>Neopterygii</taxon>
        <taxon>Teleostei</taxon>
        <taxon>Anguilliformes</taxon>
        <taxon>Anguillidae</taxon>
        <taxon>Anguilla</taxon>
    </lineage>
</organism>
<proteinExistence type="predicted"/>
<reference evidence="1" key="2">
    <citation type="journal article" date="2015" name="Fish Shellfish Immunol.">
        <title>Early steps in the European eel (Anguilla anguilla)-Vibrio vulnificus interaction in the gills: Role of the RtxA13 toxin.</title>
        <authorList>
            <person name="Callol A."/>
            <person name="Pajuelo D."/>
            <person name="Ebbesson L."/>
            <person name="Teles M."/>
            <person name="MacKenzie S."/>
            <person name="Amaro C."/>
        </authorList>
    </citation>
    <scope>NUCLEOTIDE SEQUENCE</scope>
</reference>
<dbReference type="AlphaFoldDB" id="A0A0E9W9N4"/>